<organism evidence="2 3">
    <name type="scientific">Araneus ventricosus</name>
    <name type="common">Orbweaver spider</name>
    <name type="synonym">Epeira ventricosa</name>
    <dbReference type="NCBI Taxonomy" id="182803"/>
    <lineage>
        <taxon>Eukaryota</taxon>
        <taxon>Metazoa</taxon>
        <taxon>Ecdysozoa</taxon>
        <taxon>Arthropoda</taxon>
        <taxon>Chelicerata</taxon>
        <taxon>Arachnida</taxon>
        <taxon>Araneae</taxon>
        <taxon>Araneomorphae</taxon>
        <taxon>Entelegynae</taxon>
        <taxon>Araneoidea</taxon>
        <taxon>Araneidae</taxon>
        <taxon>Araneus</taxon>
    </lineage>
</organism>
<evidence type="ECO:0000313" key="2">
    <source>
        <dbReference type="EMBL" id="GBL78863.1"/>
    </source>
</evidence>
<protein>
    <submittedName>
        <fullName evidence="2">Uncharacterized protein</fullName>
    </submittedName>
</protein>
<reference evidence="2 3" key="1">
    <citation type="journal article" date="2019" name="Sci. Rep.">
        <title>Orb-weaving spider Araneus ventricosus genome elucidates the spidroin gene catalogue.</title>
        <authorList>
            <person name="Kono N."/>
            <person name="Nakamura H."/>
            <person name="Ohtoshi R."/>
            <person name="Moran D.A.P."/>
            <person name="Shinohara A."/>
            <person name="Yoshida Y."/>
            <person name="Fujiwara M."/>
            <person name="Mori M."/>
            <person name="Tomita M."/>
            <person name="Arakawa K."/>
        </authorList>
    </citation>
    <scope>NUCLEOTIDE SEQUENCE [LARGE SCALE GENOMIC DNA]</scope>
</reference>
<name>A0A4Y2AGC0_ARAVE</name>
<dbReference type="Proteomes" id="UP000499080">
    <property type="component" value="Unassembled WGS sequence"/>
</dbReference>
<gene>
    <name evidence="2" type="ORF">AVEN_48850_1</name>
</gene>
<evidence type="ECO:0000313" key="3">
    <source>
        <dbReference type="Proteomes" id="UP000499080"/>
    </source>
</evidence>
<accession>A0A4Y2AGC0</accession>
<keyword evidence="3" id="KW-1185">Reference proteome</keyword>
<comment type="caution">
    <text evidence="2">The sequence shown here is derived from an EMBL/GenBank/DDBJ whole genome shotgun (WGS) entry which is preliminary data.</text>
</comment>
<evidence type="ECO:0000256" key="1">
    <source>
        <dbReference type="SAM" id="MobiDB-lite"/>
    </source>
</evidence>
<proteinExistence type="predicted"/>
<dbReference type="EMBL" id="BGPR01000017">
    <property type="protein sequence ID" value="GBL78863.1"/>
    <property type="molecule type" value="Genomic_DNA"/>
</dbReference>
<sequence length="100" mass="10989">MQHISTIHPEHPPSSAFGESENRPRRQNAAHVIPVHSPFAAQLDGHGPAVCKTAQSQPQNSLHYRSSAMIPPFTGKTVFGDGPLELHYHYPTGKRGSTYH</sequence>
<feature type="region of interest" description="Disordered" evidence="1">
    <location>
        <begin position="1"/>
        <end position="27"/>
    </location>
</feature>
<dbReference type="AlphaFoldDB" id="A0A4Y2AGC0"/>